<dbReference type="PANTHER" id="PTHR33121">
    <property type="entry name" value="CYCLIC DI-GMP PHOSPHODIESTERASE PDEF"/>
    <property type="match status" value="1"/>
</dbReference>
<organism evidence="2 3">
    <name type="scientific">Alteromonas halophila</name>
    <dbReference type="NCBI Taxonomy" id="516698"/>
    <lineage>
        <taxon>Bacteria</taxon>
        <taxon>Pseudomonadati</taxon>
        <taxon>Pseudomonadota</taxon>
        <taxon>Gammaproteobacteria</taxon>
        <taxon>Alteromonadales</taxon>
        <taxon>Alteromonadaceae</taxon>
        <taxon>Alteromonas/Salinimonas group</taxon>
        <taxon>Alteromonas</taxon>
    </lineage>
</organism>
<dbReference type="InterPro" id="IPR001633">
    <property type="entry name" value="EAL_dom"/>
</dbReference>
<evidence type="ECO:0000313" key="2">
    <source>
        <dbReference type="EMBL" id="GGW83066.1"/>
    </source>
</evidence>
<evidence type="ECO:0000313" key="3">
    <source>
        <dbReference type="Proteomes" id="UP000631300"/>
    </source>
</evidence>
<keyword evidence="3" id="KW-1185">Reference proteome</keyword>
<name>A0A918MXY6_9ALTE</name>
<dbReference type="Proteomes" id="UP000631300">
    <property type="component" value="Unassembled WGS sequence"/>
</dbReference>
<proteinExistence type="predicted"/>
<reference evidence="2" key="1">
    <citation type="journal article" date="2014" name="Int. J. Syst. Evol. Microbiol.">
        <title>Complete genome sequence of Corynebacterium casei LMG S-19264T (=DSM 44701T), isolated from a smear-ripened cheese.</title>
        <authorList>
            <consortium name="US DOE Joint Genome Institute (JGI-PGF)"/>
            <person name="Walter F."/>
            <person name="Albersmeier A."/>
            <person name="Kalinowski J."/>
            <person name="Ruckert C."/>
        </authorList>
    </citation>
    <scope>NUCLEOTIDE SEQUENCE</scope>
    <source>
        <strain evidence="2">KCTC 22164</strain>
    </source>
</reference>
<evidence type="ECO:0000259" key="1">
    <source>
        <dbReference type="PROSITE" id="PS50883"/>
    </source>
</evidence>
<dbReference type="AlphaFoldDB" id="A0A918MXY6"/>
<dbReference type="SUPFAM" id="SSF141868">
    <property type="entry name" value="EAL domain-like"/>
    <property type="match status" value="1"/>
</dbReference>
<sequence>MDNIVPYFQPIMDLETERACRYECLARLVTSDDRTFLPSQFLQVLERESNVQQLAARMFLQSARYFQSLTMPWNINLGEYDLTDAGLLEQFIDILSDYPTPDRVSVEISAKDALRHPDAVDTFIERALPHGLGVFIDNVGTPPGNIKRLLALPVRGIKLAGGLIHHYDKEPEVKEFVDNLIEQGTMRSISIIAEHIENPQLLSRVKKLPIRYAQGFVFSRPRPVTLSDTQRSAAP</sequence>
<dbReference type="EMBL" id="BMXP01000003">
    <property type="protein sequence ID" value="GGW83066.1"/>
    <property type="molecule type" value="Genomic_DNA"/>
</dbReference>
<protein>
    <recommendedName>
        <fullName evidence="1">EAL domain-containing protein</fullName>
    </recommendedName>
</protein>
<dbReference type="Gene3D" id="3.20.20.450">
    <property type="entry name" value="EAL domain"/>
    <property type="match status" value="1"/>
</dbReference>
<comment type="caution">
    <text evidence="2">The sequence shown here is derived from an EMBL/GenBank/DDBJ whole genome shotgun (WGS) entry which is preliminary data.</text>
</comment>
<gene>
    <name evidence="2" type="ORF">GCM10007391_15390</name>
</gene>
<dbReference type="PANTHER" id="PTHR33121:SF70">
    <property type="entry name" value="SIGNALING PROTEIN YKOW"/>
    <property type="match status" value="1"/>
</dbReference>
<dbReference type="CDD" id="cd01948">
    <property type="entry name" value="EAL"/>
    <property type="match status" value="1"/>
</dbReference>
<dbReference type="InterPro" id="IPR050706">
    <property type="entry name" value="Cyclic-di-GMP_PDE-like"/>
</dbReference>
<dbReference type="InterPro" id="IPR035919">
    <property type="entry name" value="EAL_sf"/>
</dbReference>
<dbReference type="PROSITE" id="PS50883">
    <property type="entry name" value="EAL"/>
    <property type="match status" value="1"/>
</dbReference>
<reference evidence="2" key="2">
    <citation type="submission" date="2020-09" db="EMBL/GenBank/DDBJ databases">
        <authorList>
            <person name="Sun Q."/>
            <person name="Kim S."/>
        </authorList>
    </citation>
    <scope>NUCLEOTIDE SEQUENCE</scope>
    <source>
        <strain evidence="2">KCTC 22164</strain>
    </source>
</reference>
<feature type="domain" description="EAL" evidence="1">
    <location>
        <begin position="1"/>
        <end position="235"/>
    </location>
</feature>
<dbReference type="GO" id="GO:0071111">
    <property type="term" value="F:cyclic-guanylate-specific phosphodiesterase activity"/>
    <property type="evidence" value="ECO:0007669"/>
    <property type="project" value="InterPro"/>
</dbReference>
<dbReference type="Pfam" id="PF00563">
    <property type="entry name" value="EAL"/>
    <property type="match status" value="1"/>
</dbReference>
<accession>A0A918MXY6</accession>
<dbReference type="SMART" id="SM00052">
    <property type="entry name" value="EAL"/>
    <property type="match status" value="1"/>
</dbReference>